<evidence type="ECO:0000313" key="1">
    <source>
        <dbReference type="EMBL" id="VEP13694.1"/>
    </source>
</evidence>
<dbReference type="InterPro" id="IPR041492">
    <property type="entry name" value="HAD_2"/>
</dbReference>
<dbReference type="PANTHER" id="PTHR43434:SF13">
    <property type="entry name" value="PHOSPHOGLYCOLATE PHOSPHATASE"/>
    <property type="match status" value="1"/>
</dbReference>
<dbReference type="InterPro" id="IPR023214">
    <property type="entry name" value="HAD_sf"/>
</dbReference>
<dbReference type="Gene3D" id="1.10.150.240">
    <property type="entry name" value="Putative phosphatase, domain 2"/>
    <property type="match status" value="1"/>
</dbReference>
<dbReference type="Pfam" id="PF13419">
    <property type="entry name" value="HAD_2"/>
    <property type="match status" value="1"/>
</dbReference>
<organism evidence="1 2">
    <name type="scientific">Hyella patelloides LEGE 07179</name>
    <dbReference type="NCBI Taxonomy" id="945734"/>
    <lineage>
        <taxon>Bacteria</taxon>
        <taxon>Bacillati</taxon>
        <taxon>Cyanobacteriota</taxon>
        <taxon>Cyanophyceae</taxon>
        <taxon>Pleurocapsales</taxon>
        <taxon>Hyellaceae</taxon>
        <taxon>Hyella</taxon>
    </lineage>
</organism>
<dbReference type="Gene3D" id="3.40.50.1000">
    <property type="entry name" value="HAD superfamily/HAD-like"/>
    <property type="match status" value="1"/>
</dbReference>
<dbReference type="PANTHER" id="PTHR43434">
    <property type="entry name" value="PHOSPHOGLYCOLATE PHOSPHATASE"/>
    <property type="match status" value="1"/>
</dbReference>
<dbReference type="AlphaFoldDB" id="A0A563VQM0"/>
<proteinExistence type="predicted"/>
<dbReference type="Proteomes" id="UP000320055">
    <property type="component" value="Unassembled WGS sequence"/>
</dbReference>
<dbReference type="GO" id="GO:0006281">
    <property type="term" value="P:DNA repair"/>
    <property type="evidence" value="ECO:0007669"/>
    <property type="project" value="TreeGrafter"/>
</dbReference>
<dbReference type="GO" id="GO:0005829">
    <property type="term" value="C:cytosol"/>
    <property type="evidence" value="ECO:0007669"/>
    <property type="project" value="TreeGrafter"/>
</dbReference>
<dbReference type="NCBIfam" id="TIGR01549">
    <property type="entry name" value="HAD-SF-IA-v1"/>
    <property type="match status" value="1"/>
</dbReference>
<protein>
    <submittedName>
        <fullName evidence="1">Phosphoglycolate phosphatase</fullName>
        <ecNumber evidence="1">3.1.3.18</ecNumber>
    </submittedName>
</protein>
<keyword evidence="1" id="KW-0378">Hydrolase</keyword>
<evidence type="ECO:0000313" key="2">
    <source>
        <dbReference type="Proteomes" id="UP000320055"/>
    </source>
</evidence>
<dbReference type="GO" id="GO:0008967">
    <property type="term" value="F:phosphoglycolate phosphatase activity"/>
    <property type="evidence" value="ECO:0007669"/>
    <property type="project" value="UniProtKB-EC"/>
</dbReference>
<dbReference type="EMBL" id="CAACVJ010000127">
    <property type="protein sequence ID" value="VEP13694.1"/>
    <property type="molecule type" value="Genomic_DNA"/>
</dbReference>
<name>A0A563VQM0_9CYAN</name>
<dbReference type="EC" id="3.1.3.18" evidence="1"/>
<dbReference type="OrthoDB" id="9807630at2"/>
<dbReference type="SFLD" id="SFLDS00003">
    <property type="entry name" value="Haloacid_Dehalogenase"/>
    <property type="match status" value="1"/>
</dbReference>
<dbReference type="RefSeq" id="WP_144871928.1">
    <property type="nucleotide sequence ID" value="NZ_LR213960.1"/>
</dbReference>
<sequence>MAIKVIIFDFDGTIADTYQAVVDITNGLSSEFGYKPLDEETLQLLKDLSSKDIVRKSEISLFKLSFLLRRVRKELGKQIQDLEPISGMPELLEKLKQHNYTLGIITSNAKENVMAFLQKRELEHLFDFVYSGATIFGKHRIINHVSKKYQFSKQEVMYVGDETRDIRSAQKSNVAVIAVTWGFNSNKILNQYQPDFLAEHPSDISHAVLKF</sequence>
<reference evidence="1 2" key="1">
    <citation type="submission" date="2019-01" db="EMBL/GenBank/DDBJ databases">
        <authorList>
            <person name="Brito A."/>
        </authorList>
    </citation>
    <scope>NUCLEOTIDE SEQUENCE [LARGE SCALE GENOMIC DNA]</scope>
    <source>
        <strain evidence="1">1</strain>
    </source>
</reference>
<dbReference type="InterPro" id="IPR050155">
    <property type="entry name" value="HAD-like_hydrolase_sf"/>
</dbReference>
<dbReference type="InterPro" id="IPR036412">
    <property type="entry name" value="HAD-like_sf"/>
</dbReference>
<dbReference type="SFLD" id="SFLDG01129">
    <property type="entry name" value="C1.5:_HAD__Beta-PGM__Phosphata"/>
    <property type="match status" value="1"/>
</dbReference>
<dbReference type="InterPro" id="IPR006439">
    <property type="entry name" value="HAD-SF_hydro_IA"/>
</dbReference>
<dbReference type="SUPFAM" id="SSF56784">
    <property type="entry name" value="HAD-like"/>
    <property type="match status" value="1"/>
</dbReference>
<accession>A0A563VQM0</accession>
<keyword evidence="2" id="KW-1185">Reference proteome</keyword>
<dbReference type="InterPro" id="IPR023198">
    <property type="entry name" value="PGP-like_dom2"/>
</dbReference>
<gene>
    <name evidence="1" type="primary">cbbZ</name>
    <name evidence="1" type="ORF">H1P_2120007</name>
</gene>